<proteinExistence type="predicted"/>
<evidence type="ECO:0000256" key="1">
    <source>
        <dbReference type="SAM" id="SignalP"/>
    </source>
</evidence>
<evidence type="ECO:0008006" key="4">
    <source>
        <dbReference type="Google" id="ProtNLM"/>
    </source>
</evidence>
<sequence>MKRTLALFALSALAAPLALAAPNPAWAIPGTEILLVADRLNQEVPNQQAWDAPQKKWMAAVKDSGGAVPEAYQPLLKAAFGMTPEGEVPDFRAVVFAVTLPQSAEAFSSFTQDIWPKELGVYYFIEHPKVDQAAGDALCELAIKDKLNGQAVLKRDGAWSTLVLTDPTEAEGMPLIAWRTIAQGAAFAVCDARATADRAVDNTVVPAAGSPLAEAFRAPAAKGPWFRIVVRDVAGLAKRYVSTPEGLQQLRLKAPLLLQVRTLTVTACYRPDGAQQLTIEAATDSPTDAALVRDQLTMFKVLARQMIVPKLYGTPYADLFAALIDGAVCEAKGNAATLTVTLTPTQAEAFIDLLIANQAALAGGASGDPFEDDTPYIGDRP</sequence>
<comment type="caution">
    <text evidence="2">The sequence shown here is derived from an EMBL/GenBank/DDBJ whole genome shotgun (WGS) entry which is preliminary data.</text>
</comment>
<reference evidence="2" key="2">
    <citation type="journal article" date="2021" name="PeerJ">
        <title>Extensive microbial diversity within the chicken gut microbiome revealed by metagenomics and culture.</title>
        <authorList>
            <person name="Gilroy R."/>
            <person name="Ravi A."/>
            <person name="Getino M."/>
            <person name="Pursley I."/>
            <person name="Horton D.L."/>
            <person name="Alikhan N.F."/>
            <person name="Baker D."/>
            <person name="Gharbi K."/>
            <person name="Hall N."/>
            <person name="Watson M."/>
            <person name="Adriaenssens E.M."/>
            <person name="Foster-Nyarko E."/>
            <person name="Jarju S."/>
            <person name="Secka A."/>
            <person name="Antonio M."/>
            <person name="Oren A."/>
            <person name="Chaudhuri R.R."/>
            <person name="La Ragione R."/>
            <person name="Hildebrand F."/>
            <person name="Pallen M.J."/>
        </authorList>
    </citation>
    <scope>NUCLEOTIDE SEQUENCE</scope>
    <source>
        <strain evidence="2">35461</strain>
    </source>
</reference>
<feature type="signal peptide" evidence="1">
    <location>
        <begin position="1"/>
        <end position="20"/>
    </location>
</feature>
<reference evidence="2" key="1">
    <citation type="submission" date="2020-10" db="EMBL/GenBank/DDBJ databases">
        <authorList>
            <person name="Gilroy R."/>
        </authorList>
    </citation>
    <scope>NUCLEOTIDE SEQUENCE</scope>
    <source>
        <strain evidence="2">35461</strain>
    </source>
</reference>
<organism evidence="2 3">
    <name type="scientific">Candidatus Spyradenecus faecavium</name>
    <dbReference type="NCBI Taxonomy" id="2840947"/>
    <lineage>
        <taxon>Bacteria</taxon>
        <taxon>Pseudomonadati</taxon>
        <taxon>Lentisphaerota</taxon>
        <taxon>Lentisphaeria</taxon>
        <taxon>Lentisphaerales</taxon>
        <taxon>Lentisphaeraceae</taxon>
        <taxon>Lentisphaeraceae incertae sedis</taxon>
        <taxon>Candidatus Spyradenecus</taxon>
    </lineage>
</organism>
<name>A0A9D1NMH3_9BACT</name>
<evidence type="ECO:0000313" key="2">
    <source>
        <dbReference type="EMBL" id="HIV08811.1"/>
    </source>
</evidence>
<dbReference type="EMBL" id="DVOR01000056">
    <property type="protein sequence ID" value="HIV08811.1"/>
    <property type="molecule type" value="Genomic_DNA"/>
</dbReference>
<dbReference type="AlphaFoldDB" id="A0A9D1NMH3"/>
<evidence type="ECO:0000313" key="3">
    <source>
        <dbReference type="Proteomes" id="UP000886845"/>
    </source>
</evidence>
<dbReference type="Proteomes" id="UP000886845">
    <property type="component" value="Unassembled WGS sequence"/>
</dbReference>
<feature type="chain" id="PRO_5038579601" description="DUF2066 domain-containing protein" evidence="1">
    <location>
        <begin position="21"/>
        <end position="381"/>
    </location>
</feature>
<keyword evidence="1" id="KW-0732">Signal</keyword>
<protein>
    <recommendedName>
        <fullName evidence="4">DUF2066 domain-containing protein</fullName>
    </recommendedName>
</protein>
<gene>
    <name evidence="2" type="ORF">IAC79_01685</name>
</gene>
<accession>A0A9D1NMH3</accession>